<dbReference type="Proteomes" id="UP000184387">
    <property type="component" value="Unassembled WGS sequence"/>
</dbReference>
<dbReference type="InterPro" id="IPR036390">
    <property type="entry name" value="WH_DNA-bd_sf"/>
</dbReference>
<dbReference type="GO" id="GO:0003700">
    <property type="term" value="F:DNA-binding transcription factor activity"/>
    <property type="evidence" value="ECO:0007669"/>
    <property type="project" value="InterPro"/>
</dbReference>
<dbReference type="InterPro" id="IPR005119">
    <property type="entry name" value="LysR_subst-bd"/>
</dbReference>
<evidence type="ECO:0000256" key="2">
    <source>
        <dbReference type="ARBA" id="ARBA00023015"/>
    </source>
</evidence>
<keyword evidence="7" id="KW-1185">Reference proteome</keyword>
<dbReference type="PANTHER" id="PTHR30537">
    <property type="entry name" value="HTH-TYPE TRANSCRIPTIONAL REGULATOR"/>
    <property type="match status" value="1"/>
</dbReference>
<evidence type="ECO:0000313" key="6">
    <source>
        <dbReference type="EMBL" id="SHJ27438.1"/>
    </source>
</evidence>
<keyword evidence="2" id="KW-0805">Transcription regulation</keyword>
<dbReference type="PANTHER" id="PTHR30537:SF26">
    <property type="entry name" value="GLYCINE CLEAVAGE SYSTEM TRANSCRIPTIONAL ACTIVATOR"/>
    <property type="match status" value="1"/>
</dbReference>
<gene>
    <name evidence="6" type="ORF">SAMN02745194_02139</name>
</gene>
<dbReference type="Gene3D" id="3.40.190.10">
    <property type="entry name" value="Periplasmic binding protein-like II"/>
    <property type="match status" value="2"/>
</dbReference>
<dbReference type="RefSeq" id="WP_073134551.1">
    <property type="nucleotide sequence ID" value="NZ_FQZF01000011.1"/>
</dbReference>
<dbReference type="InterPro" id="IPR000847">
    <property type="entry name" value="LysR_HTH_N"/>
</dbReference>
<comment type="similarity">
    <text evidence="1">Belongs to the LysR transcriptional regulatory family.</text>
</comment>
<dbReference type="Pfam" id="PF00126">
    <property type="entry name" value="HTH_1"/>
    <property type="match status" value="1"/>
</dbReference>
<dbReference type="SUPFAM" id="SSF46785">
    <property type="entry name" value="Winged helix' DNA-binding domain"/>
    <property type="match status" value="1"/>
</dbReference>
<dbReference type="STRING" id="198092.SAMN02745194_02139"/>
<dbReference type="Pfam" id="PF03466">
    <property type="entry name" value="LysR_substrate"/>
    <property type="match status" value="1"/>
</dbReference>
<dbReference type="GO" id="GO:0043565">
    <property type="term" value="F:sequence-specific DNA binding"/>
    <property type="evidence" value="ECO:0007669"/>
    <property type="project" value="TreeGrafter"/>
</dbReference>
<dbReference type="InterPro" id="IPR058163">
    <property type="entry name" value="LysR-type_TF_proteobact-type"/>
</dbReference>
<accession>A0A1M6HYY8</accession>
<reference evidence="6 7" key="1">
    <citation type="submission" date="2016-11" db="EMBL/GenBank/DDBJ databases">
        <authorList>
            <person name="Jaros S."/>
            <person name="Januszkiewicz K."/>
            <person name="Wedrychowicz H."/>
        </authorList>
    </citation>
    <scope>NUCLEOTIDE SEQUENCE [LARGE SCALE GENOMIC DNA]</scope>
    <source>
        <strain evidence="6 7">DSM 14916</strain>
    </source>
</reference>
<proteinExistence type="inferred from homology"/>
<dbReference type="EMBL" id="FQZF01000011">
    <property type="protein sequence ID" value="SHJ27438.1"/>
    <property type="molecule type" value="Genomic_DNA"/>
</dbReference>
<dbReference type="Gene3D" id="1.10.10.10">
    <property type="entry name" value="Winged helix-like DNA-binding domain superfamily/Winged helix DNA-binding domain"/>
    <property type="match status" value="1"/>
</dbReference>
<feature type="domain" description="HTH lysR-type" evidence="5">
    <location>
        <begin position="6"/>
        <end position="63"/>
    </location>
</feature>
<organism evidence="6 7">
    <name type="scientific">Muricoccus roseus</name>
    <dbReference type="NCBI Taxonomy" id="198092"/>
    <lineage>
        <taxon>Bacteria</taxon>
        <taxon>Pseudomonadati</taxon>
        <taxon>Pseudomonadota</taxon>
        <taxon>Alphaproteobacteria</taxon>
        <taxon>Acetobacterales</taxon>
        <taxon>Roseomonadaceae</taxon>
        <taxon>Muricoccus</taxon>
    </lineage>
</organism>
<dbReference type="AlphaFoldDB" id="A0A1M6HYY8"/>
<evidence type="ECO:0000256" key="3">
    <source>
        <dbReference type="ARBA" id="ARBA00023125"/>
    </source>
</evidence>
<dbReference type="FunFam" id="3.40.190.10:FF:000017">
    <property type="entry name" value="Glycine cleavage system transcriptional activator"/>
    <property type="match status" value="1"/>
</dbReference>
<evidence type="ECO:0000256" key="1">
    <source>
        <dbReference type="ARBA" id="ARBA00009437"/>
    </source>
</evidence>
<dbReference type="InterPro" id="IPR036388">
    <property type="entry name" value="WH-like_DNA-bd_sf"/>
</dbReference>
<evidence type="ECO:0000256" key="4">
    <source>
        <dbReference type="ARBA" id="ARBA00023163"/>
    </source>
</evidence>
<evidence type="ECO:0000259" key="5">
    <source>
        <dbReference type="PROSITE" id="PS50931"/>
    </source>
</evidence>
<dbReference type="SUPFAM" id="SSF53850">
    <property type="entry name" value="Periplasmic binding protein-like II"/>
    <property type="match status" value="1"/>
</dbReference>
<name>A0A1M6HYY8_9PROT</name>
<sequence length="306" mass="32970">MRRHVPPTAALQAFEACARHLSVSRAADELRLTQSAVSRQLAGLEALLGLRLFQRVRQRLVITPAGAAYAPRVRASLARLEGATLELLAHRGAGGTLNLAVSPTFGARWLVPRLPAFRATYPGVMINFLNYTTRLTPLDFAAEDVDAAIMMTEHPPAGMVSHRLVDDARLPVCAASVLAGLQEPADLAGHVLIQQTTRPRGWVEWFALAGLDGIDGLRGPLFQHTAMVAEAVAAGLGVALLPRFLVAADIAAGRVAIPFPQVLGGDAAYRFAYPEAAKEVPTLRAFRDWLLRQVRTETRESSDHGS</sequence>
<dbReference type="GO" id="GO:0006351">
    <property type="term" value="P:DNA-templated transcription"/>
    <property type="evidence" value="ECO:0007669"/>
    <property type="project" value="TreeGrafter"/>
</dbReference>
<keyword evidence="3 6" id="KW-0238">DNA-binding</keyword>
<evidence type="ECO:0000313" key="7">
    <source>
        <dbReference type="Proteomes" id="UP000184387"/>
    </source>
</evidence>
<dbReference type="PROSITE" id="PS50931">
    <property type="entry name" value="HTH_LYSR"/>
    <property type="match status" value="1"/>
</dbReference>
<protein>
    <submittedName>
        <fullName evidence="6">DNA-binding transcriptional regulator, LysR family</fullName>
    </submittedName>
</protein>
<keyword evidence="4" id="KW-0804">Transcription</keyword>
<dbReference type="PRINTS" id="PR00039">
    <property type="entry name" value="HTHLYSR"/>
</dbReference>